<keyword evidence="9" id="KW-1185">Reference proteome</keyword>
<dbReference type="PANTHER" id="PTHR43124">
    <property type="entry name" value="PURINE EFFLUX PUMP PBUE"/>
    <property type="match status" value="1"/>
</dbReference>
<evidence type="ECO:0000256" key="5">
    <source>
        <dbReference type="ARBA" id="ARBA00023136"/>
    </source>
</evidence>
<feature type="transmembrane region" description="Helical" evidence="6">
    <location>
        <begin position="48"/>
        <end position="70"/>
    </location>
</feature>
<sequence>MKTERISRFRTAAHELWSDGRGWILVGVASGWFLSLGVRLVFPALLPYIRASFSLNLTGAGLLVTVLWTAYALGQFPGGIVGDWVGEGNALLASTVCSGLAIAVVAASWTPALLFAATAVFGFSTALFGPARFTILSAIYDDRDGTAVGLTLSAGEAGNAVLPAGAGVLAAGLSWRAGFGITVPMFLLVAVLISRVLPGQVSSRTDSYSLSLSTLRYAVGSIADRLILLISSIHFLLFFVYQGFTGFYPTYLVEVKDLSPSVAAMLFGWFFVVGIAVQPLAGAGGDRFGVRPMLFVVAGVSAGSLFALPLVDGPVALALVTTVASTLLGSTPLTQTYLVNQLPADAKGTGLGLLRTVYIGLGATGPFVVGTAADQGYFNEAFFGLAVIAGIGIAASLFLPSPDG</sequence>
<evidence type="ECO:0000259" key="7">
    <source>
        <dbReference type="PROSITE" id="PS50850"/>
    </source>
</evidence>
<dbReference type="Proteomes" id="UP000183275">
    <property type="component" value="Unassembled WGS sequence"/>
</dbReference>
<dbReference type="AlphaFoldDB" id="A0A1I0QSW0"/>
<keyword evidence="3 6" id="KW-0812">Transmembrane</keyword>
<dbReference type="InterPro" id="IPR036259">
    <property type="entry name" value="MFS_trans_sf"/>
</dbReference>
<feature type="transmembrane region" description="Helical" evidence="6">
    <location>
        <begin position="217"/>
        <end position="241"/>
    </location>
</feature>
<feature type="transmembrane region" description="Helical" evidence="6">
    <location>
        <begin position="351"/>
        <end position="369"/>
    </location>
</feature>
<evidence type="ECO:0000256" key="3">
    <source>
        <dbReference type="ARBA" id="ARBA00022692"/>
    </source>
</evidence>
<dbReference type="Gene3D" id="1.20.1250.20">
    <property type="entry name" value="MFS general substrate transporter like domains"/>
    <property type="match status" value="2"/>
</dbReference>
<feature type="transmembrane region" description="Helical" evidence="6">
    <location>
        <begin position="261"/>
        <end position="281"/>
    </location>
</feature>
<evidence type="ECO:0000313" key="8">
    <source>
        <dbReference type="EMBL" id="SEW30710.1"/>
    </source>
</evidence>
<dbReference type="OrthoDB" id="204820at2157"/>
<evidence type="ECO:0000256" key="1">
    <source>
        <dbReference type="ARBA" id="ARBA00004651"/>
    </source>
</evidence>
<dbReference type="GO" id="GO:0022857">
    <property type="term" value="F:transmembrane transporter activity"/>
    <property type="evidence" value="ECO:0007669"/>
    <property type="project" value="InterPro"/>
</dbReference>
<proteinExistence type="predicted"/>
<gene>
    <name evidence="8" type="ORF">SAMN05216285_3892</name>
</gene>
<dbReference type="STRING" id="1202768.SAMN05216285_3892"/>
<dbReference type="Pfam" id="PF07690">
    <property type="entry name" value="MFS_1"/>
    <property type="match status" value="1"/>
</dbReference>
<reference evidence="9" key="1">
    <citation type="submission" date="2016-10" db="EMBL/GenBank/DDBJ databases">
        <authorList>
            <person name="Varghese N."/>
        </authorList>
    </citation>
    <scope>NUCLEOTIDE SEQUENCE [LARGE SCALE GENOMIC DNA]</scope>
    <source>
        <strain evidence="9">CGMCC 1.12284</strain>
    </source>
</reference>
<dbReference type="GO" id="GO:0005886">
    <property type="term" value="C:plasma membrane"/>
    <property type="evidence" value="ECO:0007669"/>
    <property type="project" value="UniProtKB-SubCell"/>
</dbReference>
<feature type="transmembrane region" description="Helical" evidence="6">
    <location>
        <begin position="147"/>
        <end position="171"/>
    </location>
</feature>
<keyword evidence="5 6" id="KW-0472">Membrane</keyword>
<dbReference type="PANTHER" id="PTHR43124:SF3">
    <property type="entry name" value="CHLORAMPHENICOL EFFLUX PUMP RV0191"/>
    <property type="match status" value="1"/>
</dbReference>
<feature type="transmembrane region" description="Helical" evidence="6">
    <location>
        <begin position="115"/>
        <end position="135"/>
    </location>
</feature>
<keyword evidence="2" id="KW-1003">Cell membrane</keyword>
<feature type="transmembrane region" description="Helical" evidence="6">
    <location>
        <begin position="21"/>
        <end position="42"/>
    </location>
</feature>
<dbReference type="InterPro" id="IPR020846">
    <property type="entry name" value="MFS_dom"/>
</dbReference>
<evidence type="ECO:0000256" key="6">
    <source>
        <dbReference type="SAM" id="Phobius"/>
    </source>
</evidence>
<evidence type="ECO:0000313" key="9">
    <source>
        <dbReference type="Proteomes" id="UP000183275"/>
    </source>
</evidence>
<evidence type="ECO:0000256" key="4">
    <source>
        <dbReference type="ARBA" id="ARBA00022989"/>
    </source>
</evidence>
<feature type="transmembrane region" description="Helical" evidence="6">
    <location>
        <begin position="381"/>
        <end position="399"/>
    </location>
</feature>
<dbReference type="RefSeq" id="WP_173424871.1">
    <property type="nucleotide sequence ID" value="NZ_FOIS01000005.1"/>
</dbReference>
<dbReference type="PROSITE" id="PS50850">
    <property type="entry name" value="MFS"/>
    <property type="match status" value="1"/>
</dbReference>
<dbReference type="SUPFAM" id="SSF103473">
    <property type="entry name" value="MFS general substrate transporter"/>
    <property type="match status" value="1"/>
</dbReference>
<keyword evidence="4 6" id="KW-1133">Transmembrane helix</keyword>
<organism evidence="8 9">
    <name type="scientific">Natrinema salifodinae</name>
    <dbReference type="NCBI Taxonomy" id="1202768"/>
    <lineage>
        <taxon>Archaea</taxon>
        <taxon>Methanobacteriati</taxon>
        <taxon>Methanobacteriota</taxon>
        <taxon>Stenosarchaea group</taxon>
        <taxon>Halobacteria</taxon>
        <taxon>Halobacteriales</taxon>
        <taxon>Natrialbaceae</taxon>
        <taxon>Natrinema</taxon>
    </lineage>
</organism>
<feature type="transmembrane region" description="Helical" evidence="6">
    <location>
        <begin position="317"/>
        <end position="339"/>
    </location>
</feature>
<feature type="transmembrane region" description="Helical" evidence="6">
    <location>
        <begin position="293"/>
        <end position="311"/>
    </location>
</feature>
<dbReference type="InterPro" id="IPR011701">
    <property type="entry name" value="MFS"/>
</dbReference>
<dbReference type="eggNOG" id="arCOG00134">
    <property type="taxonomic scope" value="Archaea"/>
</dbReference>
<accession>A0A1I0QSW0</accession>
<protein>
    <submittedName>
        <fullName evidence="8">Sugar phosphate permease</fullName>
    </submittedName>
</protein>
<dbReference type="InterPro" id="IPR050189">
    <property type="entry name" value="MFS_Efflux_Transporters"/>
</dbReference>
<dbReference type="EMBL" id="FOIS01000005">
    <property type="protein sequence ID" value="SEW30710.1"/>
    <property type="molecule type" value="Genomic_DNA"/>
</dbReference>
<comment type="subcellular location">
    <subcellularLocation>
        <location evidence="1">Cell membrane</location>
        <topology evidence="1">Multi-pass membrane protein</topology>
    </subcellularLocation>
</comment>
<evidence type="ECO:0000256" key="2">
    <source>
        <dbReference type="ARBA" id="ARBA00022475"/>
    </source>
</evidence>
<feature type="transmembrane region" description="Helical" evidence="6">
    <location>
        <begin position="177"/>
        <end position="197"/>
    </location>
</feature>
<feature type="transmembrane region" description="Helical" evidence="6">
    <location>
        <begin position="90"/>
        <end position="109"/>
    </location>
</feature>
<name>A0A1I0QSW0_9EURY</name>
<feature type="domain" description="Major facilitator superfamily (MFS) profile" evidence="7">
    <location>
        <begin position="24"/>
        <end position="404"/>
    </location>
</feature>